<name>A0A564WNE1_9FIRM</name>
<proteinExistence type="predicted"/>
<accession>A0A564WNE1</accession>
<keyword evidence="2" id="KW-0732">Signal</keyword>
<evidence type="ECO:0000313" key="5">
    <source>
        <dbReference type="Proteomes" id="UP000366766"/>
    </source>
</evidence>
<evidence type="ECO:0000256" key="2">
    <source>
        <dbReference type="SAM" id="SignalP"/>
    </source>
</evidence>
<keyword evidence="5" id="KW-1185">Reference proteome</keyword>
<evidence type="ECO:0000259" key="3">
    <source>
        <dbReference type="PROSITE" id="PS50853"/>
    </source>
</evidence>
<dbReference type="Gene3D" id="2.60.40.10">
    <property type="entry name" value="Immunoglobulins"/>
    <property type="match status" value="2"/>
</dbReference>
<dbReference type="EMBL" id="CABHOF010000028">
    <property type="protein sequence ID" value="VUX63574.1"/>
    <property type="molecule type" value="Genomic_DNA"/>
</dbReference>
<feature type="domain" description="Fibronectin type-III" evidence="3">
    <location>
        <begin position="29"/>
        <end position="129"/>
    </location>
</feature>
<dbReference type="InterPro" id="IPR035940">
    <property type="entry name" value="CAP_sf"/>
</dbReference>
<dbReference type="PANTHER" id="PTHR31157">
    <property type="entry name" value="SCP DOMAIN-CONTAINING PROTEIN"/>
    <property type="match status" value="1"/>
</dbReference>
<feature type="region of interest" description="Disordered" evidence="1">
    <location>
        <begin position="297"/>
        <end position="316"/>
    </location>
</feature>
<dbReference type="PANTHER" id="PTHR31157:SF1">
    <property type="entry name" value="SCP DOMAIN-CONTAINING PROTEIN"/>
    <property type="match status" value="1"/>
</dbReference>
<dbReference type="SUPFAM" id="SSF55797">
    <property type="entry name" value="PR-1-like"/>
    <property type="match status" value="1"/>
</dbReference>
<dbReference type="RefSeq" id="WP_144136838.1">
    <property type="nucleotide sequence ID" value="NZ_CABHOF010000028.1"/>
</dbReference>
<reference evidence="4 5" key="1">
    <citation type="submission" date="2019-07" db="EMBL/GenBank/DDBJ databases">
        <authorList>
            <person name="Chang H.-W."/>
            <person name="Raman A."/>
            <person name="Venkatesh S."/>
            <person name="Gehrig J."/>
        </authorList>
    </citation>
    <scope>NUCLEOTIDE SEQUENCE [LARGE SCALE GENOMIC DNA]</scope>
    <source>
        <strain evidence="4">Blautia_wexlerae_LFYP_14</strain>
    </source>
</reference>
<feature type="signal peptide" evidence="2">
    <location>
        <begin position="1"/>
        <end position="25"/>
    </location>
</feature>
<dbReference type="InterPro" id="IPR036116">
    <property type="entry name" value="FN3_sf"/>
</dbReference>
<dbReference type="Proteomes" id="UP000366766">
    <property type="component" value="Unassembled WGS sequence"/>
</dbReference>
<dbReference type="InterPro" id="IPR014044">
    <property type="entry name" value="CAP_dom"/>
</dbReference>
<dbReference type="Gene3D" id="3.40.33.10">
    <property type="entry name" value="CAP"/>
    <property type="match status" value="1"/>
</dbReference>
<gene>
    <name evidence="4" type="ORF">BWLFYP14_01012</name>
</gene>
<dbReference type="AlphaFoldDB" id="A0A564WNE1"/>
<sequence>MKKKNLLLMLLAVMTLLLIPVSVQAAAAKPGTVKLSSIKAVDYNQINIKWKKTSGATNYIVYYREAGSSKWVKVKTLDSTKSSYTHTASSKYPIIVGQKYTYTVKAYNKKTKKYGSYNTKGLTVTASLKMVTGIEAKIEGTTVKLTWNKVSGADKYAIYSKIKAGDKWNKIITIKDTSSFIDVNPCVDCTNYYSVRGYSSSTKTYGVMNKTGVSIYVKDSDEVRPTITPEPTDTPDPDDEVDHATPEQKAQEVFKLVNTERMKAGLQPYKYDLRLEKAAMVRAKEIAVKFSHIRPDGRNSSTAVSEAGAGCPSGENIGMGTSSAPEIMQAWMDSLGHKIAILSKSSTHIGVGYYKGHWVQVFSDGPDKKCTFTIDANGGSFSDGTSIKSYQFPLEQAHVSIYDVFPTPSRNGYKFDGWVIHNKKFHYITAYGDDTFTATWVPDN</sequence>
<evidence type="ECO:0000313" key="4">
    <source>
        <dbReference type="EMBL" id="VUX63574.1"/>
    </source>
</evidence>
<dbReference type="CDD" id="cd00063">
    <property type="entry name" value="FN3"/>
    <property type="match status" value="1"/>
</dbReference>
<dbReference type="InterPro" id="IPR003961">
    <property type="entry name" value="FN3_dom"/>
</dbReference>
<dbReference type="PROSITE" id="PS50853">
    <property type="entry name" value="FN3"/>
    <property type="match status" value="1"/>
</dbReference>
<dbReference type="CDD" id="cd05379">
    <property type="entry name" value="CAP_bacterial"/>
    <property type="match status" value="1"/>
</dbReference>
<organism evidence="4 5">
    <name type="scientific">Blautia wexlerae</name>
    <dbReference type="NCBI Taxonomy" id="418240"/>
    <lineage>
        <taxon>Bacteria</taxon>
        <taxon>Bacillati</taxon>
        <taxon>Bacillota</taxon>
        <taxon>Clostridia</taxon>
        <taxon>Lachnospirales</taxon>
        <taxon>Lachnospiraceae</taxon>
        <taxon>Blautia</taxon>
    </lineage>
</organism>
<feature type="chain" id="PRO_5022043818" evidence="2">
    <location>
        <begin position="26"/>
        <end position="444"/>
    </location>
</feature>
<dbReference type="InterPro" id="IPR013783">
    <property type="entry name" value="Ig-like_fold"/>
</dbReference>
<dbReference type="Pfam" id="PF00188">
    <property type="entry name" value="CAP"/>
    <property type="match status" value="1"/>
</dbReference>
<protein>
    <submittedName>
        <fullName evidence="4">Cysteine-rich secretory protein family protein</fullName>
    </submittedName>
</protein>
<dbReference type="SUPFAM" id="SSF49265">
    <property type="entry name" value="Fibronectin type III"/>
    <property type="match status" value="1"/>
</dbReference>
<feature type="region of interest" description="Disordered" evidence="1">
    <location>
        <begin position="222"/>
        <end position="246"/>
    </location>
</feature>
<evidence type="ECO:0000256" key="1">
    <source>
        <dbReference type="SAM" id="MobiDB-lite"/>
    </source>
</evidence>